<name>A0A5B8UGQ9_9BACT</name>
<feature type="binding site" evidence="4">
    <location>
        <begin position="109"/>
        <end position="110"/>
    </location>
    <ligand>
        <name>substrate</name>
    </ligand>
</feature>
<reference evidence="5 6" key="1">
    <citation type="journal article" date="2015" name="Int. J. Syst. Evol. Microbiol.">
        <title>Flavisolibacter ginsenosidimutans sp. nov., with ginsenoside-converting activity isolated from soil used for cultivating ginseng.</title>
        <authorList>
            <person name="Zhao Y."/>
            <person name="Liu Q."/>
            <person name="Kang M.S."/>
            <person name="Jin F."/>
            <person name="Yu H."/>
            <person name="Im W.T."/>
        </authorList>
    </citation>
    <scope>NUCLEOTIDE SEQUENCE [LARGE SCALE GENOMIC DNA]</scope>
    <source>
        <strain evidence="5 6">Gsoil 636</strain>
    </source>
</reference>
<comment type="pathway">
    <text evidence="1 4">Quinol/quinone metabolism; menaquinone biosynthesis.</text>
</comment>
<dbReference type="InterPro" id="IPR030869">
    <property type="entry name" value="MqnD"/>
</dbReference>
<keyword evidence="6" id="KW-1185">Reference proteome</keyword>
<feature type="active site" description="Proton acceptor" evidence="4">
    <location>
        <position position="148"/>
    </location>
</feature>
<proteinExistence type="inferred from homology"/>
<dbReference type="AlphaFoldDB" id="A0A5B8UGQ9"/>
<evidence type="ECO:0000313" key="6">
    <source>
        <dbReference type="Proteomes" id="UP000321204"/>
    </source>
</evidence>
<evidence type="ECO:0000313" key="5">
    <source>
        <dbReference type="EMBL" id="QEC55827.1"/>
    </source>
</evidence>
<dbReference type="CDD" id="cd13635">
    <property type="entry name" value="PBP2_Ttha1568_Mqnd"/>
    <property type="match status" value="1"/>
</dbReference>
<dbReference type="SUPFAM" id="SSF53850">
    <property type="entry name" value="Periplasmic binding protein-like II"/>
    <property type="match status" value="1"/>
</dbReference>
<comment type="catalytic activity">
    <reaction evidence="4">
        <text>cyclic dehypoxanthinylfutalosinate = 1,4-dihydroxy-6-naphthoate + dihydroxyacetone</text>
        <dbReference type="Rhea" id="RHEA:33087"/>
        <dbReference type="ChEBI" id="CHEBI:16016"/>
        <dbReference type="ChEBI" id="CHEBI:64254"/>
        <dbReference type="ChEBI" id="CHEBI:64270"/>
        <dbReference type="EC" id="4.1.99.29"/>
    </reaction>
</comment>
<dbReference type="HAMAP" id="MF_00996">
    <property type="entry name" value="MqnD"/>
    <property type="match status" value="1"/>
</dbReference>
<evidence type="ECO:0000256" key="3">
    <source>
        <dbReference type="ARBA" id="ARBA00023239"/>
    </source>
</evidence>
<organism evidence="5 6">
    <name type="scientific">Flavisolibacter ginsenosidimutans</name>
    <dbReference type="NCBI Taxonomy" id="661481"/>
    <lineage>
        <taxon>Bacteria</taxon>
        <taxon>Pseudomonadati</taxon>
        <taxon>Bacteroidota</taxon>
        <taxon>Chitinophagia</taxon>
        <taxon>Chitinophagales</taxon>
        <taxon>Chitinophagaceae</taxon>
        <taxon>Flavisolibacter</taxon>
    </lineage>
</organism>
<dbReference type="RefSeq" id="WP_146785255.1">
    <property type="nucleotide sequence ID" value="NZ_BAABIO010000001.1"/>
</dbReference>
<dbReference type="Proteomes" id="UP000321204">
    <property type="component" value="Chromosome"/>
</dbReference>
<evidence type="ECO:0000256" key="2">
    <source>
        <dbReference type="ARBA" id="ARBA00022428"/>
    </source>
</evidence>
<dbReference type="Gene3D" id="3.40.190.10">
    <property type="entry name" value="Periplasmic binding protein-like II"/>
    <property type="match status" value="2"/>
</dbReference>
<dbReference type="PANTHER" id="PTHR37167">
    <property type="entry name" value="1,4-DIHYDROXY-6-NAPHTOATE SYNTHASE"/>
    <property type="match status" value="1"/>
</dbReference>
<dbReference type="Pfam" id="PF02621">
    <property type="entry name" value="VitK2_biosynth"/>
    <property type="match status" value="1"/>
</dbReference>
<dbReference type="GO" id="GO:0009234">
    <property type="term" value="P:menaquinone biosynthetic process"/>
    <property type="evidence" value="ECO:0007669"/>
    <property type="project" value="UniProtKB-UniRule"/>
</dbReference>
<comment type="similarity">
    <text evidence="4">Belongs to the MqnA/MqnD family. MqnD subfamily.</text>
</comment>
<accession>A0A5B8UGQ9</accession>
<gene>
    <name evidence="4" type="primary">mqnD</name>
    <name evidence="5" type="ORF">FSB75_07945</name>
</gene>
<protein>
    <recommendedName>
        <fullName evidence="4">1,4-dihydroxy-6-naphtoate synthase</fullName>
        <ecNumber evidence="4">4.1.99.29</ecNumber>
    </recommendedName>
    <alternativeName>
        <fullName evidence="4">Menaquinone biosynthetic enzyme MqnD</fullName>
    </alternativeName>
</protein>
<dbReference type="KEGG" id="fgg:FSB75_07945"/>
<dbReference type="InterPro" id="IPR003773">
    <property type="entry name" value="Menaquinone_biosynth"/>
</dbReference>
<dbReference type="GO" id="GO:0016830">
    <property type="term" value="F:carbon-carbon lyase activity"/>
    <property type="evidence" value="ECO:0007669"/>
    <property type="project" value="UniProtKB-UniRule"/>
</dbReference>
<evidence type="ECO:0000256" key="1">
    <source>
        <dbReference type="ARBA" id="ARBA00004863"/>
    </source>
</evidence>
<dbReference type="OrthoDB" id="9809439at2"/>
<comment type="function">
    <text evidence="4">Catalyzes the conversion of cyclic dehypoxanthine futalosine (cyclic DHFL) into 1,4-dihydroxy-6-naphthoate, a step in the biosynthesis of menaquinone (MK, vitamin K2).</text>
</comment>
<dbReference type="UniPathway" id="UPA00079"/>
<keyword evidence="2 4" id="KW-0474">Menaquinone biosynthesis</keyword>
<sequence>MKLTLGFSPCPNDTFIFDALVNKKIDTEGLEFEPVLEDVQTLNTWATQGKLDATKLSFPALFNNTNSYAILNAGSALGQGVGPLLIARGDVDVRNIETLRIAIPGENTTANFLLRYAFPQANNKVPLLFSSIEDAVCEGEVDLGVIIHENRFTYQKKGLHKVCDLGEIWEQRESLPIPLGCIAVKRSLPVDVQKKIDKLIKKSVAFAFSQGERLSPYVVEHAQAMEEDVMRKHIALYVNDYTADLGESGKKAIQKLHEVYLSREEKKEIKPLFVE</sequence>
<dbReference type="EMBL" id="CP042433">
    <property type="protein sequence ID" value="QEC55827.1"/>
    <property type="molecule type" value="Genomic_DNA"/>
</dbReference>
<feature type="binding site" evidence="4">
    <location>
        <begin position="55"/>
        <end position="57"/>
    </location>
    <ligand>
        <name>substrate</name>
    </ligand>
</feature>
<dbReference type="EC" id="4.1.99.29" evidence="4"/>
<keyword evidence="3 4" id="KW-0456">Lyase</keyword>
<evidence type="ECO:0000256" key="4">
    <source>
        <dbReference type="HAMAP-Rule" id="MF_00996"/>
    </source>
</evidence>
<dbReference type="PANTHER" id="PTHR37167:SF1">
    <property type="entry name" value="1,4-DIHYDROXY-6-NAPHTOATE SYNTHASE"/>
    <property type="match status" value="1"/>
</dbReference>